<protein>
    <recommendedName>
        <fullName evidence="4">Secreted protein</fullName>
    </recommendedName>
</protein>
<dbReference type="Proteomes" id="UP001202961">
    <property type="component" value="Unassembled WGS sequence"/>
</dbReference>
<dbReference type="RefSeq" id="WP_250933855.1">
    <property type="nucleotide sequence ID" value="NZ_JAMQBK010000147.1"/>
</dbReference>
<evidence type="ECO:0008006" key="4">
    <source>
        <dbReference type="Google" id="ProtNLM"/>
    </source>
</evidence>
<feature type="chain" id="PRO_5045366449" description="Secreted protein" evidence="1">
    <location>
        <begin position="21"/>
        <end position="58"/>
    </location>
</feature>
<dbReference type="EMBL" id="JAMQBK010000147">
    <property type="protein sequence ID" value="MCM2375239.1"/>
    <property type="molecule type" value="Genomic_DNA"/>
</dbReference>
<reference evidence="2 3" key="1">
    <citation type="journal article" date="2022" name="Syst. Appl. Microbiol.">
        <title>Rhodopirellula aestuarii sp. nov., a novel member of the genus Rhodopirellula isolated from brackish sediments collected in the Tagus River estuary, Portugal.</title>
        <authorList>
            <person name="Vitorino I.R."/>
            <person name="Klimek D."/>
            <person name="Calusinska M."/>
            <person name="Lobo-da-Cunha A."/>
            <person name="Vasconcelos V."/>
            <person name="Lage O.M."/>
        </authorList>
    </citation>
    <scope>NUCLEOTIDE SEQUENCE [LARGE SCALE GENOMIC DNA]</scope>
    <source>
        <strain evidence="2 3">ICT_H3.1</strain>
    </source>
</reference>
<dbReference type="PROSITE" id="PS51257">
    <property type="entry name" value="PROKAR_LIPOPROTEIN"/>
    <property type="match status" value="1"/>
</dbReference>
<evidence type="ECO:0000256" key="1">
    <source>
        <dbReference type="SAM" id="SignalP"/>
    </source>
</evidence>
<keyword evidence="1" id="KW-0732">Signal</keyword>
<gene>
    <name evidence="2" type="ORF">NB063_31845</name>
</gene>
<evidence type="ECO:0000313" key="2">
    <source>
        <dbReference type="EMBL" id="MCM2375239.1"/>
    </source>
</evidence>
<feature type="signal peptide" evidence="1">
    <location>
        <begin position="1"/>
        <end position="20"/>
    </location>
</feature>
<proteinExistence type="predicted"/>
<comment type="caution">
    <text evidence="2">The sequence shown here is derived from an EMBL/GenBank/DDBJ whole genome shotgun (WGS) entry which is preliminary data.</text>
</comment>
<sequence>MLQLQTKVLALMASCFLLLAFVGCGGADNKVVVPEMTPEELQAEIDKRVQEAADYKPE</sequence>
<accession>A0ABT0UEC9</accession>
<organism evidence="2 3">
    <name type="scientific">Aporhodopirellula aestuarii</name>
    <dbReference type="NCBI Taxonomy" id="2950107"/>
    <lineage>
        <taxon>Bacteria</taxon>
        <taxon>Pseudomonadati</taxon>
        <taxon>Planctomycetota</taxon>
        <taxon>Planctomycetia</taxon>
        <taxon>Pirellulales</taxon>
        <taxon>Pirellulaceae</taxon>
        <taxon>Aporhodopirellula</taxon>
    </lineage>
</organism>
<evidence type="ECO:0000313" key="3">
    <source>
        <dbReference type="Proteomes" id="UP001202961"/>
    </source>
</evidence>
<name>A0ABT0UEC9_9BACT</name>
<keyword evidence="3" id="KW-1185">Reference proteome</keyword>